<keyword evidence="2" id="KW-1185">Reference proteome</keyword>
<sequence length="95" mass="10817">LDTVKVFPVPVAPSKVWCFKPFLNPATNCSIALGWSPCGLYLETNSNLSFNSDSPYSLSVRFWHLKSFTCENSSKAKSGFFSDPLMFLFYHKYFN</sequence>
<comment type="caution">
    <text evidence="1">The sequence shown here is derived from an EMBL/GenBank/DDBJ whole genome shotgun (WGS) entry which is preliminary data.</text>
</comment>
<dbReference type="Proteomes" id="UP000003412">
    <property type="component" value="Chromosome"/>
</dbReference>
<reference evidence="1 2" key="1">
    <citation type="journal article" date="2010" name="Microbiol. Resour. Announc.">
        <title>Comparative genomics of the bacterial genus Listeria: Genome evolution is characterized by limited gene acquisition and limited gene loss.</title>
        <authorList>
            <person name="den Bakker H.C."/>
            <person name="Cummings C.A."/>
            <person name="Ferreira V."/>
            <person name="Vatta P."/>
            <person name="Orsi R.H."/>
            <person name="Degoricija L."/>
            <person name="Barker M."/>
            <person name="Petrauskene O."/>
            <person name="Furtado M.R."/>
            <person name="Wiedmann M."/>
        </authorList>
    </citation>
    <scope>NUCLEOTIDE SEQUENCE [LARGE SCALE GENOMIC DNA]</scope>
    <source>
        <strain evidence="1 2">FSL S4-120</strain>
    </source>
</reference>
<accession>A0ABP2JXJ9</accession>
<dbReference type="EMBL" id="ADXF01000928">
    <property type="protein sequence ID" value="EFR86726.1"/>
    <property type="molecule type" value="Genomic_DNA"/>
</dbReference>
<evidence type="ECO:0000313" key="2">
    <source>
        <dbReference type="Proteomes" id="UP000003412"/>
    </source>
</evidence>
<proteinExistence type="predicted"/>
<organism evidence="1 2">
    <name type="scientific">Listeria marthii FSL S4-120</name>
    <dbReference type="NCBI Taxonomy" id="702457"/>
    <lineage>
        <taxon>Bacteria</taxon>
        <taxon>Bacillati</taxon>
        <taxon>Bacillota</taxon>
        <taxon>Bacilli</taxon>
        <taxon>Bacillales</taxon>
        <taxon>Listeriaceae</taxon>
        <taxon>Listeria</taxon>
    </lineage>
</organism>
<evidence type="ECO:0000313" key="1">
    <source>
        <dbReference type="EMBL" id="EFR86726.1"/>
    </source>
</evidence>
<name>A0ABP2JXJ9_9LIST</name>
<gene>
    <name evidence="1" type="ORF">NT05LM_2838a</name>
</gene>
<protein>
    <submittedName>
        <fullName evidence="1">Uncharacterized protein</fullName>
    </submittedName>
</protein>
<feature type="non-terminal residue" evidence="1">
    <location>
        <position position="1"/>
    </location>
</feature>